<dbReference type="InterPro" id="IPR000835">
    <property type="entry name" value="HTH_MarR-typ"/>
</dbReference>
<dbReference type="OrthoDB" id="9815567at2"/>
<dbReference type="InterPro" id="IPR039422">
    <property type="entry name" value="MarR/SlyA-like"/>
</dbReference>
<dbReference type="Proteomes" id="UP000247763">
    <property type="component" value="Chromosome"/>
</dbReference>
<dbReference type="EMBL" id="CP029479">
    <property type="protein sequence ID" value="AWM76718.1"/>
    <property type="molecule type" value="Genomic_DNA"/>
</dbReference>
<evidence type="ECO:0000313" key="2">
    <source>
        <dbReference type="EMBL" id="AWM76718.1"/>
    </source>
</evidence>
<name>A0A2Z3HYT1_9CAUL</name>
<dbReference type="InterPro" id="IPR036390">
    <property type="entry name" value="WH_DNA-bd_sf"/>
</dbReference>
<evidence type="ECO:0000259" key="1">
    <source>
        <dbReference type="PROSITE" id="PS50995"/>
    </source>
</evidence>
<dbReference type="GO" id="GO:0006950">
    <property type="term" value="P:response to stress"/>
    <property type="evidence" value="ECO:0007669"/>
    <property type="project" value="TreeGrafter"/>
</dbReference>
<protein>
    <recommendedName>
        <fullName evidence="1">HTH marR-type domain-containing protein</fullName>
    </recommendedName>
</protein>
<proteinExistence type="predicted"/>
<dbReference type="RefSeq" id="WP_110449287.1">
    <property type="nucleotide sequence ID" value="NZ_CP029479.1"/>
</dbReference>
<dbReference type="GO" id="GO:0003700">
    <property type="term" value="F:DNA-binding transcription factor activity"/>
    <property type="evidence" value="ECO:0007669"/>
    <property type="project" value="InterPro"/>
</dbReference>
<dbReference type="Pfam" id="PF12802">
    <property type="entry name" value="MarR_2"/>
    <property type="match status" value="1"/>
</dbReference>
<dbReference type="AlphaFoldDB" id="A0A2Z3HYT1"/>
<dbReference type="PANTHER" id="PTHR33164:SF43">
    <property type="entry name" value="HTH-TYPE TRANSCRIPTIONAL REPRESSOR YETL"/>
    <property type="match status" value="1"/>
</dbReference>
<dbReference type="Gene3D" id="1.10.10.10">
    <property type="entry name" value="Winged helix-like DNA-binding domain superfamily/Winged helix DNA-binding domain"/>
    <property type="match status" value="1"/>
</dbReference>
<evidence type="ECO:0000313" key="3">
    <source>
        <dbReference type="Proteomes" id="UP000247763"/>
    </source>
</evidence>
<dbReference type="PRINTS" id="PR00598">
    <property type="entry name" value="HTHMARR"/>
</dbReference>
<dbReference type="PANTHER" id="PTHR33164">
    <property type="entry name" value="TRANSCRIPTIONAL REGULATOR, MARR FAMILY"/>
    <property type="match status" value="1"/>
</dbReference>
<feature type="domain" description="HTH marR-type" evidence="1">
    <location>
        <begin position="15"/>
        <end position="151"/>
    </location>
</feature>
<dbReference type="SUPFAM" id="SSF46785">
    <property type="entry name" value="Winged helix' DNA-binding domain"/>
    <property type="match status" value="1"/>
</dbReference>
<sequence>MPAATIRTRSADPPHLEVLYELGAAEDALRRAVEARLPEPMSYTQFEVLRDFLRFGDGASPAEIADRLRMTRGAVTHLLQRLEALGWIRIVGDDRDGRRKQVFMTPEGADRARSAAAALRPGTDRLKTDLNDNYLRDGLAFLRDLRLSLEALSAGGGPRGSNPGRP</sequence>
<organism evidence="2 3">
    <name type="scientific">Phenylobacterium parvum</name>
    <dbReference type="NCBI Taxonomy" id="2201350"/>
    <lineage>
        <taxon>Bacteria</taxon>
        <taxon>Pseudomonadati</taxon>
        <taxon>Pseudomonadota</taxon>
        <taxon>Alphaproteobacteria</taxon>
        <taxon>Caulobacterales</taxon>
        <taxon>Caulobacteraceae</taxon>
        <taxon>Phenylobacterium</taxon>
    </lineage>
</organism>
<keyword evidence="3" id="KW-1185">Reference proteome</keyword>
<dbReference type="KEGG" id="phb:HYN04_02435"/>
<accession>A0A2Z3HYT1</accession>
<dbReference type="PROSITE" id="PS50995">
    <property type="entry name" value="HTH_MARR_2"/>
    <property type="match status" value="1"/>
</dbReference>
<dbReference type="SMART" id="SM00347">
    <property type="entry name" value="HTH_MARR"/>
    <property type="match status" value="1"/>
</dbReference>
<dbReference type="InterPro" id="IPR036388">
    <property type="entry name" value="WH-like_DNA-bd_sf"/>
</dbReference>
<reference evidence="3" key="1">
    <citation type="submission" date="2018-05" db="EMBL/GenBank/DDBJ databases">
        <title>Genome sequencing of Phenylobacterium sp. HYN0004.</title>
        <authorList>
            <person name="Yi H."/>
            <person name="Baek C."/>
        </authorList>
    </citation>
    <scope>NUCLEOTIDE SEQUENCE [LARGE SCALE GENOMIC DNA]</scope>
    <source>
        <strain evidence="3">HYN0004</strain>
    </source>
</reference>
<gene>
    <name evidence="2" type="ORF">HYN04_02435</name>
</gene>